<keyword evidence="3 4" id="KW-0574">Periplasm</keyword>
<dbReference type="InterPro" id="IPR039246">
    <property type="entry name" value="Flagellar_FlgA"/>
</dbReference>
<dbReference type="Proteomes" id="UP000247780">
    <property type="component" value="Unassembled WGS sequence"/>
</dbReference>
<dbReference type="InterPro" id="IPR017585">
    <property type="entry name" value="SAF_FlgA"/>
</dbReference>
<sequence length="231" mass="25027">MNKKPLLIILVCSLLLPTTAIASEDLPTETIHKIINDFVRVETRHLPGRVIIKTNQLDSRQTLRPCNQLQPFLPPGGRLWGKFSVGVRCQDEAAWTLYVPVEIEVIANVIHAAQPINMGKLVDTQDIVSKEVDLVRIPAGAVTDPDQVVGKVAVTFLASGQPIRTHQLRAPYIITRGQKIRLTATGAGFAVSTEGEALAAAAEGEVVQIRNHTGRIMSGIARAGGIVEIKQ</sequence>
<evidence type="ECO:0000313" key="7">
    <source>
        <dbReference type="Proteomes" id="UP000247780"/>
    </source>
</evidence>
<feature type="signal peptide" evidence="4">
    <location>
        <begin position="1"/>
        <end position="22"/>
    </location>
</feature>
<dbReference type="Pfam" id="PF13144">
    <property type="entry name" value="ChapFlgA"/>
    <property type="match status" value="1"/>
</dbReference>
<accession>A0ABX5M6L2</accession>
<name>A0ABX5M6L2_9PROT</name>
<comment type="subcellular location">
    <subcellularLocation>
        <location evidence="1 4">Periplasm</location>
    </subcellularLocation>
</comment>
<dbReference type="EMBL" id="QICQ01000022">
    <property type="protein sequence ID" value="PXV79703.1"/>
    <property type="molecule type" value="Genomic_DNA"/>
</dbReference>
<dbReference type="SMART" id="SM00858">
    <property type="entry name" value="SAF"/>
    <property type="match status" value="1"/>
</dbReference>
<keyword evidence="4" id="KW-1005">Bacterial flagellum biogenesis</keyword>
<protein>
    <recommendedName>
        <fullName evidence="4">Flagella basal body P-ring formation protein FlgA</fullName>
    </recommendedName>
</protein>
<comment type="caution">
    <text evidence="6">The sequence shown here is derived from an EMBL/GenBank/DDBJ whole genome shotgun (WGS) entry which is preliminary data.</text>
</comment>
<keyword evidence="6" id="KW-0969">Cilium</keyword>
<gene>
    <name evidence="6" type="ORF">C8R14_12221</name>
</gene>
<evidence type="ECO:0000256" key="1">
    <source>
        <dbReference type="ARBA" id="ARBA00004418"/>
    </source>
</evidence>
<keyword evidence="6" id="KW-0966">Cell projection</keyword>
<dbReference type="Gene3D" id="2.30.30.760">
    <property type="match status" value="1"/>
</dbReference>
<evidence type="ECO:0000313" key="6">
    <source>
        <dbReference type="EMBL" id="PXV79703.1"/>
    </source>
</evidence>
<dbReference type="RefSeq" id="WP_011633457.1">
    <property type="nucleotide sequence ID" value="NZ_FMTW01000022.1"/>
</dbReference>
<proteinExistence type="inferred from homology"/>
<dbReference type="NCBIfam" id="TIGR03170">
    <property type="entry name" value="flgA_cterm"/>
    <property type="match status" value="1"/>
</dbReference>
<dbReference type="InterPro" id="IPR041231">
    <property type="entry name" value="FlgA_N"/>
</dbReference>
<dbReference type="Pfam" id="PF17656">
    <property type="entry name" value="ChapFlgA_N"/>
    <property type="match status" value="1"/>
</dbReference>
<keyword evidence="7" id="KW-1185">Reference proteome</keyword>
<dbReference type="Gene3D" id="3.90.1210.10">
    <property type="entry name" value="Antifreeze-like/N-acetylneuraminic acid synthase C-terminal domain"/>
    <property type="match status" value="1"/>
</dbReference>
<dbReference type="PANTHER" id="PTHR36307">
    <property type="entry name" value="FLAGELLA BASAL BODY P-RING FORMATION PROTEIN FLGA"/>
    <property type="match status" value="1"/>
</dbReference>
<keyword evidence="6" id="KW-0282">Flagellum</keyword>
<feature type="chain" id="PRO_5044991974" description="Flagella basal body P-ring formation protein FlgA" evidence="4">
    <location>
        <begin position="23"/>
        <end position="231"/>
    </location>
</feature>
<dbReference type="InterPro" id="IPR013974">
    <property type="entry name" value="SAF"/>
</dbReference>
<evidence type="ECO:0000256" key="3">
    <source>
        <dbReference type="ARBA" id="ARBA00022764"/>
    </source>
</evidence>
<dbReference type="PANTHER" id="PTHR36307:SF1">
    <property type="entry name" value="FLAGELLA BASAL BODY P-RING FORMATION PROTEIN FLGA"/>
    <property type="match status" value="1"/>
</dbReference>
<evidence type="ECO:0000256" key="2">
    <source>
        <dbReference type="ARBA" id="ARBA00022729"/>
    </source>
</evidence>
<organism evidence="6 7">
    <name type="scientific">Nitrosomonas eutropha</name>
    <dbReference type="NCBI Taxonomy" id="916"/>
    <lineage>
        <taxon>Bacteria</taxon>
        <taxon>Pseudomonadati</taxon>
        <taxon>Pseudomonadota</taxon>
        <taxon>Betaproteobacteria</taxon>
        <taxon>Nitrosomonadales</taxon>
        <taxon>Nitrosomonadaceae</taxon>
        <taxon>Nitrosomonas</taxon>
    </lineage>
</organism>
<evidence type="ECO:0000259" key="5">
    <source>
        <dbReference type="SMART" id="SM00858"/>
    </source>
</evidence>
<dbReference type="CDD" id="cd11614">
    <property type="entry name" value="SAF_CpaB_FlgA_like"/>
    <property type="match status" value="1"/>
</dbReference>
<reference evidence="6 7" key="1">
    <citation type="submission" date="2018-04" db="EMBL/GenBank/DDBJ databases">
        <title>Active sludge and wastewater microbial communities from Klosterneuburg, Austria.</title>
        <authorList>
            <person name="Wagner M."/>
        </authorList>
    </citation>
    <scope>NUCLEOTIDE SEQUENCE [LARGE SCALE GENOMIC DNA]</scope>
    <source>
        <strain evidence="6 7">Nm 57</strain>
    </source>
</reference>
<keyword evidence="2 4" id="KW-0732">Signal</keyword>
<evidence type="ECO:0000256" key="4">
    <source>
        <dbReference type="RuleBase" id="RU362063"/>
    </source>
</evidence>
<feature type="domain" description="SAF" evidence="5">
    <location>
        <begin position="107"/>
        <end position="169"/>
    </location>
</feature>
<comment type="similarity">
    <text evidence="4">Belongs to the FlgA family.</text>
</comment>
<comment type="function">
    <text evidence="4">Involved in the assembly process of the P-ring formation. It may associate with FlgF on the rod constituting a structure essential for the P-ring assembly or may act as a modulator protein for the P-ring assembly.</text>
</comment>